<dbReference type="InterPro" id="IPR036047">
    <property type="entry name" value="F-box-like_dom_sf"/>
</dbReference>
<dbReference type="EMBL" id="JBBXMP010000129">
    <property type="protein sequence ID" value="KAL0061622.1"/>
    <property type="molecule type" value="Genomic_DNA"/>
</dbReference>
<comment type="caution">
    <text evidence="2">The sequence shown here is derived from an EMBL/GenBank/DDBJ whole genome shotgun (WGS) entry which is preliminary data.</text>
</comment>
<dbReference type="Gene3D" id="1.20.1280.50">
    <property type="match status" value="1"/>
</dbReference>
<gene>
    <name evidence="2" type="ORF">AAF712_011539</name>
</gene>
<keyword evidence="3" id="KW-1185">Reference proteome</keyword>
<dbReference type="SMART" id="SM00256">
    <property type="entry name" value="FBOX"/>
    <property type="match status" value="1"/>
</dbReference>
<dbReference type="Proteomes" id="UP001437256">
    <property type="component" value="Unassembled WGS sequence"/>
</dbReference>
<dbReference type="SUPFAM" id="SSF81383">
    <property type="entry name" value="F-box domain"/>
    <property type="match status" value="1"/>
</dbReference>
<dbReference type="Pfam" id="PF12937">
    <property type="entry name" value="F-box-like"/>
    <property type="match status" value="1"/>
</dbReference>
<reference evidence="2 3" key="1">
    <citation type="submission" date="2024-05" db="EMBL/GenBank/DDBJ databases">
        <title>A draft genome resource for the thread blight pathogen Marasmius tenuissimus strain MS-2.</title>
        <authorList>
            <person name="Yulfo-Soto G.E."/>
            <person name="Baruah I.K."/>
            <person name="Amoako-Attah I."/>
            <person name="Bukari Y."/>
            <person name="Meinhardt L.W."/>
            <person name="Bailey B.A."/>
            <person name="Cohen S.P."/>
        </authorList>
    </citation>
    <scope>NUCLEOTIDE SEQUENCE [LARGE SCALE GENOMIC DNA]</scope>
    <source>
        <strain evidence="2 3">MS-2</strain>
    </source>
</reference>
<accession>A0ABR2ZJ04</accession>
<name>A0ABR2ZJ04_9AGAR</name>
<evidence type="ECO:0000313" key="2">
    <source>
        <dbReference type="EMBL" id="KAL0061622.1"/>
    </source>
</evidence>
<protein>
    <recommendedName>
        <fullName evidence="1">F-box domain-containing protein</fullName>
    </recommendedName>
</protein>
<dbReference type="PROSITE" id="PS50181">
    <property type="entry name" value="FBOX"/>
    <property type="match status" value="1"/>
</dbReference>
<sequence>MFTDLPVETVLLILAYLSIPSIHSLELVSKRFHDLIIANESTIYRSAALVHNFIPFAKIEIDQLTTLDLPNDILEGMRREWKAFCQRMFQLDKNWRGLGPSALTCYPLAGVKPACVRADEKEGFVINVQDVRGFDPGLIVVDRADGNVLWKQPWDFVQTYVVEYHLGYLVLNTPGWREVWRLATIPDPYPPSPAERGSFPYPQPSQGAISQEAFETYQATYPKGHFVPHAAFPYGSSARAFRMTFPTLLTVHDEIEVHIYDVPSRRLIQRVLLRTDAMVHPNLGYALPPLGRYGLLTAALDHIFLTSADSGSVRVFERIDWSLGIRHGE</sequence>
<dbReference type="CDD" id="cd09917">
    <property type="entry name" value="F-box_SF"/>
    <property type="match status" value="1"/>
</dbReference>
<evidence type="ECO:0000259" key="1">
    <source>
        <dbReference type="PROSITE" id="PS50181"/>
    </source>
</evidence>
<organism evidence="2 3">
    <name type="scientific">Marasmius tenuissimus</name>
    <dbReference type="NCBI Taxonomy" id="585030"/>
    <lineage>
        <taxon>Eukaryota</taxon>
        <taxon>Fungi</taxon>
        <taxon>Dikarya</taxon>
        <taxon>Basidiomycota</taxon>
        <taxon>Agaricomycotina</taxon>
        <taxon>Agaricomycetes</taxon>
        <taxon>Agaricomycetidae</taxon>
        <taxon>Agaricales</taxon>
        <taxon>Marasmiineae</taxon>
        <taxon>Marasmiaceae</taxon>
        <taxon>Marasmius</taxon>
    </lineage>
</organism>
<dbReference type="InterPro" id="IPR001810">
    <property type="entry name" value="F-box_dom"/>
</dbReference>
<evidence type="ECO:0000313" key="3">
    <source>
        <dbReference type="Proteomes" id="UP001437256"/>
    </source>
</evidence>
<feature type="domain" description="F-box" evidence="1">
    <location>
        <begin position="1"/>
        <end position="47"/>
    </location>
</feature>
<proteinExistence type="predicted"/>